<feature type="non-terminal residue" evidence="1">
    <location>
        <position position="1"/>
    </location>
</feature>
<gene>
    <name evidence="1" type="ORF">S12H4_12392</name>
</gene>
<comment type="caution">
    <text evidence="1">The sequence shown here is derived from an EMBL/GenBank/DDBJ whole genome shotgun (WGS) entry which is preliminary data.</text>
</comment>
<evidence type="ECO:0000313" key="1">
    <source>
        <dbReference type="EMBL" id="GAI84132.1"/>
    </source>
</evidence>
<proteinExistence type="predicted"/>
<protein>
    <submittedName>
        <fullName evidence="1">Uncharacterized protein</fullName>
    </submittedName>
</protein>
<dbReference type="AlphaFoldDB" id="X1RTR2"/>
<organism evidence="1">
    <name type="scientific">marine sediment metagenome</name>
    <dbReference type="NCBI Taxonomy" id="412755"/>
    <lineage>
        <taxon>unclassified sequences</taxon>
        <taxon>metagenomes</taxon>
        <taxon>ecological metagenomes</taxon>
    </lineage>
</organism>
<sequence length="150" mass="17722">ARYNLKNLIEDFFFNMTNNLELNPISYFLKLEKEKHYCLFNIDKFLEKFGNLMDWSGDVRMFRGFENVMDVMLKDGHVAEVALKIPILKIFEKDFVKSRKQITKKGLVLSEEDLRDSQNQKPIWTSKRLPSQVIAQGFLNKDQYKIAHLA</sequence>
<reference evidence="1" key="1">
    <citation type="journal article" date="2014" name="Front. Microbiol.">
        <title>High frequency of phylogenetically diverse reductive dehalogenase-homologous genes in deep subseafloor sedimentary metagenomes.</title>
        <authorList>
            <person name="Kawai M."/>
            <person name="Futagami T."/>
            <person name="Toyoda A."/>
            <person name="Takaki Y."/>
            <person name="Nishi S."/>
            <person name="Hori S."/>
            <person name="Arai W."/>
            <person name="Tsubouchi T."/>
            <person name="Morono Y."/>
            <person name="Uchiyama I."/>
            <person name="Ito T."/>
            <person name="Fujiyama A."/>
            <person name="Inagaki F."/>
            <person name="Takami H."/>
        </authorList>
    </citation>
    <scope>NUCLEOTIDE SEQUENCE</scope>
    <source>
        <strain evidence="1">Expedition CK06-06</strain>
    </source>
</reference>
<dbReference type="EMBL" id="BARW01005878">
    <property type="protein sequence ID" value="GAI84132.1"/>
    <property type="molecule type" value="Genomic_DNA"/>
</dbReference>
<name>X1RTR2_9ZZZZ</name>
<accession>X1RTR2</accession>
<feature type="non-terminal residue" evidence="1">
    <location>
        <position position="150"/>
    </location>
</feature>